<dbReference type="OrthoDB" id="301434at2759"/>
<dbReference type="PANTHER" id="PTHR14969">
    <property type="entry name" value="SPHINGOSINE-1-PHOSPHATE PHOSPHOHYDROLASE"/>
    <property type="match status" value="1"/>
</dbReference>
<keyword evidence="3" id="KW-0378">Hydrolase</keyword>
<dbReference type="Proteomes" id="UP000738325">
    <property type="component" value="Unassembled WGS sequence"/>
</dbReference>
<feature type="region of interest" description="Disordered" evidence="8">
    <location>
        <begin position="408"/>
        <end position="427"/>
    </location>
</feature>
<evidence type="ECO:0000256" key="1">
    <source>
        <dbReference type="ARBA" id="ARBA00004477"/>
    </source>
</evidence>
<evidence type="ECO:0000256" key="7">
    <source>
        <dbReference type="ARBA" id="ARBA00038324"/>
    </source>
</evidence>
<feature type="region of interest" description="Disordered" evidence="8">
    <location>
        <begin position="445"/>
        <end position="497"/>
    </location>
</feature>
<dbReference type="GO" id="GO:0005789">
    <property type="term" value="C:endoplasmic reticulum membrane"/>
    <property type="evidence" value="ECO:0007669"/>
    <property type="project" value="UniProtKB-SubCell"/>
</dbReference>
<evidence type="ECO:0000259" key="10">
    <source>
        <dbReference type="SMART" id="SM00014"/>
    </source>
</evidence>
<feature type="transmembrane region" description="Helical" evidence="9">
    <location>
        <begin position="188"/>
        <end position="208"/>
    </location>
</feature>
<evidence type="ECO:0000256" key="8">
    <source>
        <dbReference type="SAM" id="MobiDB-lite"/>
    </source>
</evidence>
<dbReference type="AlphaFoldDB" id="A0A9P6RCZ9"/>
<feature type="domain" description="Phosphatidic acid phosphatase type 2/haloperoxidase" evidence="10">
    <location>
        <begin position="116"/>
        <end position="235"/>
    </location>
</feature>
<dbReference type="InterPro" id="IPR000326">
    <property type="entry name" value="PAP2/HPO"/>
</dbReference>
<feature type="compositionally biased region" description="Low complexity" evidence="8">
    <location>
        <begin position="453"/>
        <end position="474"/>
    </location>
</feature>
<name>A0A9P6RCZ9_9FUNG</name>
<evidence type="ECO:0000256" key="9">
    <source>
        <dbReference type="SAM" id="Phobius"/>
    </source>
</evidence>
<organism evidence="11 12">
    <name type="scientific">Dissophora globulifera</name>
    <dbReference type="NCBI Taxonomy" id="979702"/>
    <lineage>
        <taxon>Eukaryota</taxon>
        <taxon>Fungi</taxon>
        <taxon>Fungi incertae sedis</taxon>
        <taxon>Mucoromycota</taxon>
        <taxon>Mortierellomycotina</taxon>
        <taxon>Mortierellomycetes</taxon>
        <taxon>Mortierellales</taxon>
        <taxon>Mortierellaceae</taxon>
        <taxon>Dissophora</taxon>
    </lineage>
</organism>
<evidence type="ECO:0000256" key="3">
    <source>
        <dbReference type="ARBA" id="ARBA00022801"/>
    </source>
</evidence>
<feature type="region of interest" description="Disordered" evidence="8">
    <location>
        <begin position="1"/>
        <end position="20"/>
    </location>
</feature>
<keyword evidence="4" id="KW-0256">Endoplasmic reticulum</keyword>
<dbReference type="Pfam" id="PF01569">
    <property type="entry name" value="PAP2"/>
    <property type="match status" value="1"/>
</dbReference>
<dbReference type="GO" id="GO:0042392">
    <property type="term" value="F:sphingosine-1-phosphate phosphatase activity"/>
    <property type="evidence" value="ECO:0007669"/>
    <property type="project" value="TreeGrafter"/>
</dbReference>
<accession>A0A9P6RCZ9</accession>
<dbReference type="PANTHER" id="PTHR14969:SF28">
    <property type="entry name" value="DIHYDROSPHINGOSINE 1-PHOSPHATE PHOSPHATASE LCB3-RELATED"/>
    <property type="match status" value="1"/>
</dbReference>
<dbReference type="CDD" id="cd03388">
    <property type="entry name" value="PAP2_SPPase1"/>
    <property type="match status" value="1"/>
</dbReference>
<gene>
    <name evidence="11" type="ORF">BGZ99_006279</name>
</gene>
<keyword evidence="2 9" id="KW-0812">Transmembrane</keyword>
<evidence type="ECO:0000256" key="2">
    <source>
        <dbReference type="ARBA" id="ARBA00022692"/>
    </source>
</evidence>
<proteinExistence type="inferred from homology"/>
<reference evidence="11" key="1">
    <citation type="journal article" date="2020" name="Fungal Divers.">
        <title>Resolving the Mortierellaceae phylogeny through synthesis of multi-gene phylogenetics and phylogenomics.</title>
        <authorList>
            <person name="Vandepol N."/>
            <person name="Liber J."/>
            <person name="Desiro A."/>
            <person name="Na H."/>
            <person name="Kennedy M."/>
            <person name="Barry K."/>
            <person name="Grigoriev I.V."/>
            <person name="Miller A.N."/>
            <person name="O'Donnell K."/>
            <person name="Stajich J.E."/>
            <person name="Bonito G."/>
        </authorList>
    </citation>
    <scope>NUCLEOTIDE SEQUENCE</scope>
    <source>
        <strain evidence="11">REB-010B</strain>
    </source>
</reference>
<feature type="transmembrane region" description="Helical" evidence="9">
    <location>
        <begin position="87"/>
        <end position="112"/>
    </location>
</feature>
<evidence type="ECO:0000313" key="12">
    <source>
        <dbReference type="Proteomes" id="UP000738325"/>
    </source>
</evidence>
<evidence type="ECO:0000256" key="6">
    <source>
        <dbReference type="ARBA" id="ARBA00023136"/>
    </source>
</evidence>
<feature type="transmembrane region" description="Helical" evidence="9">
    <location>
        <begin position="220"/>
        <end position="237"/>
    </location>
</feature>
<dbReference type="SMART" id="SM00014">
    <property type="entry name" value="acidPPc"/>
    <property type="match status" value="1"/>
</dbReference>
<dbReference type="InterPro" id="IPR036938">
    <property type="entry name" value="PAP2/HPO_sf"/>
</dbReference>
<keyword evidence="12" id="KW-1185">Reference proteome</keyword>
<feature type="compositionally biased region" description="Basic and acidic residues" evidence="8">
    <location>
        <begin position="487"/>
        <end position="497"/>
    </location>
</feature>
<keyword evidence="5 9" id="KW-1133">Transmembrane helix</keyword>
<dbReference type="EMBL" id="JAAAIP010000420">
    <property type="protein sequence ID" value="KAG0317494.1"/>
    <property type="molecule type" value="Genomic_DNA"/>
</dbReference>
<evidence type="ECO:0000313" key="11">
    <source>
        <dbReference type="EMBL" id="KAG0317494.1"/>
    </source>
</evidence>
<dbReference type="SUPFAM" id="SSF48317">
    <property type="entry name" value="Acid phosphatase/Vanadium-dependent haloperoxidase"/>
    <property type="match status" value="1"/>
</dbReference>
<keyword evidence="6 9" id="KW-0472">Membrane</keyword>
<comment type="subcellular location">
    <subcellularLocation>
        <location evidence="1">Endoplasmic reticulum membrane</location>
        <topology evidence="1">Multi-pass membrane protein</topology>
    </subcellularLocation>
</comment>
<dbReference type="Gene3D" id="1.20.144.10">
    <property type="entry name" value="Phosphatidic acid phosphatase type 2/haloperoxidase"/>
    <property type="match status" value="1"/>
</dbReference>
<protein>
    <recommendedName>
        <fullName evidence="10">Phosphatidic acid phosphatase type 2/haloperoxidase domain-containing protein</fullName>
    </recommendedName>
</protein>
<comment type="caution">
    <text evidence="11">The sequence shown here is derived from an EMBL/GenBank/DDBJ whole genome shotgun (WGS) entry which is preliminary data.</text>
</comment>
<evidence type="ECO:0000256" key="5">
    <source>
        <dbReference type="ARBA" id="ARBA00022989"/>
    </source>
</evidence>
<sequence>MEPAAATALTQGPTSPAVLPPTPAHSFIVVNGADDRDAGIYSDNFYSQRMSPFRSALRRRMLPWVRSETTELAALQERWRTPFLDSYFTLTAFAGHPLFFVCIIPIMFWYGHSVFARGFVNVACVGVFVTSWVKDFLCLPRPLSPPLIRLSRSKRVHLEYGFPSTHTSNATSIALYLFSYLLISDWSVAAKILSICGLIVYLFSVVFGRLYCGMHTKTDIMGGTVIGVVVWAVQWAFRDSIDALMTDPSWKVVVGIIIGGIRLIQSIPETIDSCPCVDDGVTTMAVIMGVFPASQHFASSKYAASVDGYNGIVNYDAALGLPKSILRFVFGLAVVFTWRMAAKKLLYIVLPPLYRYYNLPSRVHFVPVKTYGNLRSQPIGRVPSVMDLQALADSSIEIVGPQSTMDIHEQFSQSRSSKRSSMHPGQSVEDYDIETKEHFGLRPSHASKARLAEQQQHQQHQQQPQQWMEQQQQEKSPAGSPSSLARLDGDGAKYETEVDESERIAMEKFEAEHPGWARFDVDIVIKTVVYAGIGWLAVDSIPIMFESFGLGTSHL</sequence>
<comment type="similarity">
    <text evidence="7">Belongs to the type 2 lipid phosphate phosphatase family.</text>
</comment>
<evidence type="ECO:0000256" key="4">
    <source>
        <dbReference type="ARBA" id="ARBA00022824"/>
    </source>
</evidence>